<dbReference type="EnsemblMetazoa" id="SSS_2865s_mrna">
    <property type="protein sequence ID" value="KAF7488084.1"/>
    <property type="gene ID" value="SSS_2865"/>
</dbReference>
<dbReference type="CDD" id="cd01335">
    <property type="entry name" value="Radical_SAM"/>
    <property type="match status" value="1"/>
</dbReference>
<feature type="domain" description="Radical SAM core" evidence="28">
    <location>
        <begin position="282"/>
        <end position="499"/>
    </location>
</feature>
<dbReference type="InterPro" id="IPR012340">
    <property type="entry name" value="NA-bd_OB-fold"/>
</dbReference>
<name>A0A834VAI0_SARSC</name>
<evidence type="ECO:0000313" key="30">
    <source>
        <dbReference type="EnsemblMetazoa" id="KAF7488084.1"/>
    </source>
</evidence>
<dbReference type="GO" id="GO:0003735">
    <property type="term" value="F:structural constituent of ribosome"/>
    <property type="evidence" value="ECO:0007669"/>
    <property type="project" value="InterPro"/>
</dbReference>
<dbReference type="UniPathway" id="UPA00344"/>
<evidence type="ECO:0000256" key="12">
    <source>
        <dbReference type="ARBA" id="ARBA00022691"/>
    </source>
</evidence>
<dbReference type="InterPro" id="IPR013483">
    <property type="entry name" value="MoaA"/>
</dbReference>
<dbReference type="FunFam" id="2.40.50.140:FF:000025">
    <property type="entry name" value="40S ribosomal protein S28"/>
    <property type="match status" value="1"/>
</dbReference>
<dbReference type="InterPro" id="IPR023045">
    <property type="entry name" value="MoaC"/>
</dbReference>
<gene>
    <name evidence="29" type="ORF">SSS_2865</name>
</gene>
<dbReference type="GO" id="GO:0006777">
    <property type="term" value="P:Mo-molybdopterin cofactor biosynthetic process"/>
    <property type="evidence" value="ECO:0007669"/>
    <property type="project" value="UniProtKB-KW"/>
</dbReference>
<keyword evidence="31" id="KW-1185">Reference proteome</keyword>
<dbReference type="Pfam" id="PF06463">
    <property type="entry name" value="Mob_synth_C"/>
    <property type="match status" value="1"/>
</dbReference>
<dbReference type="InterPro" id="IPR005679">
    <property type="entry name" value="Ribosomal_uS12_bac"/>
</dbReference>
<dbReference type="Pfam" id="PF00164">
    <property type="entry name" value="Ribosom_S12_S23"/>
    <property type="match status" value="1"/>
</dbReference>
<dbReference type="InterPro" id="IPR006638">
    <property type="entry name" value="Elp3/MiaA/NifB-like_rSAM"/>
</dbReference>
<dbReference type="SUPFAM" id="SSF102114">
    <property type="entry name" value="Radical SAM enzymes"/>
    <property type="match status" value="1"/>
</dbReference>
<dbReference type="OrthoDB" id="429626at2759"/>
<dbReference type="PANTHER" id="PTHR22960:SF0">
    <property type="entry name" value="MOLYBDENUM COFACTOR BIOSYNTHESIS PROTEIN 1"/>
    <property type="match status" value="1"/>
</dbReference>
<comment type="pathway">
    <text evidence="4">Cofactor biosynthesis; molybdopterin biosynthesis.</text>
</comment>
<dbReference type="CDD" id="cd01420">
    <property type="entry name" value="MoaC_PE"/>
    <property type="match status" value="1"/>
</dbReference>
<dbReference type="InterPro" id="IPR058240">
    <property type="entry name" value="rSAM_sf"/>
</dbReference>
<dbReference type="InterPro" id="IPR010505">
    <property type="entry name" value="MoaA_twitch"/>
</dbReference>
<dbReference type="PROSITE" id="PS51918">
    <property type="entry name" value="RADICAL_SAM"/>
    <property type="match status" value="1"/>
</dbReference>
<dbReference type="PROSITE" id="PS00055">
    <property type="entry name" value="RIBOSOMAL_S12"/>
    <property type="match status" value="1"/>
</dbReference>
<proteinExistence type="inferred from homology"/>
<evidence type="ECO:0000256" key="23">
    <source>
        <dbReference type="ARBA" id="ARBA00023274"/>
    </source>
</evidence>
<dbReference type="GO" id="GO:0046872">
    <property type="term" value="F:metal ion binding"/>
    <property type="evidence" value="ECO:0007669"/>
    <property type="project" value="UniProtKB-KW"/>
</dbReference>
<keyword evidence="17" id="KW-0408">Iron</keyword>
<dbReference type="InterPro" id="IPR002820">
    <property type="entry name" value="Mopterin_CF_biosynth-C_dom"/>
</dbReference>
<dbReference type="InterPro" id="IPR000289">
    <property type="entry name" value="Ribosomal_eS28"/>
</dbReference>
<evidence type="ECO:0000256" key="11">
    <source>
        <dbReference type="ARBA" id="ARBA00022485"/>
    </source>
</evidence>
<keyword evidence="13" id="KW-0479">Metal-binding</keyword>
<dbReference type="CDD" id="cd04457">
    <property type="entry name" value="S1_S28E"/>
    <property type="match status" value="1"/>
</dbReference>
<evidence type="ECO:0000256" key="4">
    <source>
        <dbReference type="ARBA" id="ARBA00005046"/>
    </source>
</evidence>
<dbReference type="HAMAP" id="MF_01225_B">
    <property type="entry name" value="MoaA_B"/>
    <property type="match status" value="1"/>
</dbReference>
<reference evidence="30" key="3">
    <citation type="submission" date="2022-06" db="UniProtKB">
        <authorList>
            <consortium name="EnsemblMetazoa"/>
        </authorList>
    </citation>
    <scope>IDENTIFICATION</scope>
</reference>
<dbReference type="InterPro" id="IPR000385">
    <property type="entry name" value="MoaA_NifB_PqqE_Fe-S-bd_CS"/>
</dbReference>
<dbReference type="GO" id="GO:0061798">
    <property type="term" value="F:GTP 3',8'-cyclase activity"/>
    <property type="evidence" value="ECO:0007669"/>
    <property type="project" value="UniProtKB-EC"/>
</dbReference>
<keyword evidence="11" id="KW-0004">4Fe-4S</keyword>
<dbReference type="GO" id="GO:0006412">
    <property type="term" value="P:translation"/>
    <property type="evidence" value="ECO:0007669"/>
    <property type="project" value="InterPro"/>
</dbReference>
<dbReference type="EMBL" id="WVUK01000066">
    <property type="protein sequence ID" value="KAF7488084.1"/>
    <property type="molecule type" value="Genomic_DNA"/>
</dbReference>
<dbReference type="SFLD" id="SFLDG01386">
    <property type="entry name" value="main_SPASM_domain-containing"/>
    <property type="match status" value="1"/>
</dbReference>
<dbReference type="Gene3D" id="3.30.70.640">
    <property type="entry name" value="Molybdopterin cofactor biosynthesis C (MoaC) domain"/>
    <property type="match status" value="1"/>
</dbReference>
<protein>
    <recommendedName>
        <fullName evidence="24">Small ribosomal subunit protein eS28</fullName>
        <ecNumber evidence="9">4.1.99.22</ecNumber>
        <ecNumber evidence="10">4.6.1.17</ecNumber>
    </recommendedName>
    <alternativeName>
        <fullName evidence="26">40S ribosomal protein S28</fullName>
    </alternativeName>
    <alternativeName>
        <fullName evidence="25">Small ribosomal subunit protein uS12m</fullName>
    </alternativeName>
</protein>
<dbReference type="NCBIfam" id="TIGR00581">
    <property type="entry name" value="moaC"/>
    <property type="match status" value="1"/>
</dbReference>
<dbReference type="SFLD" id="SFLDS00029">
    <property type="entry name" value="Radical_SAM"/>
    <property type="match status" value="1"/>
</dbReference>
<dbReference type="InterPro" id="IPR036522">
    <property type="entry name" value="MoaC_sf"/>
</dbReference>
<evidence type="ECO:0000256" key="9">
    <source>
        <dbReference type="ARBA" id="ARBA00012167"/>
    </source>
</evidence>
<comment type="similarity">
    <text evidence="7">In the C-terminal section; belongs to the MoaC family.</text>
</comment>
<evidence type="ECO:0000256" key="27">
    <source>
        <dbReference type="ARBA" id="ARBA00048697"/>
    </source>
</evidence>
<evidence type="ECO:0000256" key="3">
    <source>
        <dbReference type="ARBA" id="ARBA00004173"/>
    </source>
</evidence>
<comment type="subcellular location">
    <subcellularLocation>
        <location evidence="3">Mitochondrion</location>
    </subcellularLocation>
</comment>
<evidence type="ECO:0000256" key="17">
    <source>
        <dbReference type="ARBA" id="ARBA00023004"/>
    </source>
</evidence>
<dbReference type="InterPro" id="IPR013785">
    <property type="entry name" value="Aldolase_TIM"/>
</dbReference>
<evidence type="ECO:0000256" key="6">
    <source>
        <dbReference type="ARBA" id="ARBA00005943"/>
    </source>
</evidence>
<dbReference type="EC" id="4.6.1.17" evidence="10"/>
<dbReference type="GO" id="GO:0015935">
    <property type="term" value="C:small ribosomal subunit"/>
    <property type="evidence" value="ECO:0007669"/>
    <property type="project" value="InterPro"/>
</dbReference>
<dbReference type="PRINTS" id="PR01034">
    <property type="entry name" value="RIBOSOMALS12"/>
</dbReference>
<dbReference type="SUPFAM" id="SSF55040">
    <property type="entry name" value="Molybdenum cofactor biosynthesis protein C, MoaC"/>
    <property type="match status" value="1"/>
</dbReference>
<keyword evidence="14" id="KW-0547">Nucleotide-binding</keyword>
<comment type="similarity">
    <text evidence="5">Belongs to the universal ribosomal protein uS12 family.</text>
</comment>
<dbReference type="SUPFAM" id="SSF50249">
    <property type="entry name" value="Nucleic acid-binding proteins"/>
    <property type="match status" value="2"/>
</dbReference>
<dbReference type="Gene3D" id="2.40.50.140">
    <property type="entry name" value="Nucleic acid-binding proteins"/>
    <property type="match status" value="2"/>
</dbReference>
<dbReference type="CDD" id="cd03368">
    <property type="entry name" value="Ribosomal_S12"/>
    <property type="match status" value="1"/>
</dbReference>
<dbReference type="InterPro" id="IPR040064">
    <property type="entry name" value="MoaA-like"/>
</dbReference>
<dbReference type="Pfam" id="PF01200">
    <property type="entry name" value="Ribosomal_S28e"/>
    <property type="match status" value="1"/>
</dbReference>
<dbReference type="AlphaFoldDB" id="A0A834VAI0"/>
<dbReference type="HAMAP" id="MF_00292">
    <property type="entry name" value="Ribosomal_eS28"/>
    <property type="match status" value="1"/>
</dbReference>
<evidence type="ECO:0000256" key="19">
    <source>
        <dbReference type="ARBA" id="ARBA00023128"/>
    </source>
</evidence>
<evidence type="ECO:0000256" key="8">
    <source>
        <dbReference type="ARBA" id="ARBA00009862"/>
    </source>
</evidence>
<reference evidence="31" key="1">
    <citation type="journal article" date="2020" name="PLoS Negl. Trop. Dis.">
        <title>High-quality nuclear genome for Sarcoptes scabiei-A critical resource for a neglected parasite.</title>
        <authorList>
            <person name="Korhonen P.K."/>
            <person name="Gasser R.B."/>
            <person name="Ma G."/>
            <person name="Wang T."/>
            <person name="Stroehlein A.J."/>
            <person name="Young N.D."/>
            <person name="Ang C.S."/>
            <person name="Fernando D.D."/>
            <person name="Lu H.C."/>
            <person name="Taylor S."/>
            <person name="Reynolds S.L."/>
            <person name="Mofiz E."/>
            <person name="Najaraj S.H."/>
            <person name="Gowda H."/>
            <person name="Madugundu A."/>
            <person name="Renuse S."/>
            <person name="Holt D."/>
            <person name="Pandey A."/>
            <person name="Papenfuss A.T."/>
            <person name="Fischer K."/>
        </authorList>
    </citation>
    <scope>NUCLEOTIDE SEQUENCE [LARGE SCALE GENOMIC DNA]</scope>
</reference>
<keyword evidence="19" id="KW-0496">Mitochondrion</keyword>
<dbReference type="NCBIfam" id="NF006870">
    <property type="entry name" value="PRK09364.1"/>
    <property type="match status" value="1"/>
</dbReference>
<evidence type="ECO:0000256" key="14">
    <source>
        <dbReference type="ARBA" id="ARBA00022741"/>
    </source>
</evidence>
<dbReference type="PANTHER" id="PTHR22960">
    <property type="entry name" value="MOLYBDOPTERIN COFACTOR SYNTHESIS PROTEIN A"/>
    <property type="match status" value="1"/>
</dbReference>
<dbReference type="NCBIfam" id="NF001199">
    <property type="entry name" value="PRK00164.2-1"/>
    <property type="match status" value="1"/>
</dbReference>
<dbReference type="CDD" id="cd21117">
    <property type="entry name" value="Twitch_MoaA"/>
    <property type="match status" value="1"/>
</dbReference>
<keyword evidence="20" id="KW-0342">GTP-binding</keyword>
<dbReference type="FunFam" id="2.40.50.140:FF:000115">
    <property type="entry name" value="28S ribosomal protein S12, mitochondrial"/>
    <property type="match status" value="1"/>
</dbReference>
<evidence type="ECO:0000256" key="24">
    <source>
        <dbReference type="ARBA" id="ARBA00035146"/>
    </source>
</evidence>
<evidence type="ECO:0000313" key="29">
    <source>
        <dbReference type="EMBL" id="KAF7488084.1"/>
    </source>
</evidence>
<keyword evidence="18" id="KW-0411">Iron-sulfur</keyword>
<comment type="catalytic activity">
    <reaction evidence="1">
        <text>(8S)-3',8-cyclo-7,8-dihydroguanosine 5'-triphosphate = cyclic pyranopterin phosphate + diphosphate</text>
        <dbReference type="Rhea" id="RHEA:49580"/>
        <dbReference type="ChEBI" id="CHEBI:33019"/>
        <dbReference type="ChEBI" id="CHEBI:59648"/>
        <dbReference type="ChEBI" id="CHEBI:131766"/>
        <dbReference type="EC" id="4.6.1.17"/>
    </reaction>
</comment>
<evidence type="ECO:0000256" key="5">
    <source>
        <dbReference type="ARBA" id="ARBA00005657"/>
    </source>
</evidence>
<accession>A0A834VAI0</accession>
<comment type="similarity">
    <text evidence="6">Belongs to the eukaryotic ribosomal protein eS28 family.</text>
</comment>
<evidence type="ECO:0000256" key="2">
    <source>
        <dbReference type="ARBA" id="ARBA00001966"/>
    </source>
</evidence>
<dbReference type="PROSITE" id="PS00961">
    <property type="entry name" value="RIBOSOMAL_S28E"/>
    <property type="match status" value="1"/>
</dbReference>
<sequence>MFKFSMIPNFFTLGSRILQNFRHDASNMFAFNKVLTNQILNKTLQTRVLSTFNPSELTPIFSKQLPGTPENWKEERFLLSIHKAGPKIRPKKRHPLDNRPQMKGVVLKTLIRKPKKPNSANRKCVLVKLSNGKEITAFVPGEGHNLQEHSVVLVHKKRVRDVPGLKVRVIRGAYDCAHVTKNVLLFNLQNLLVFLRMDKIRLAKVSKVLGRTGSQGQCTQVRVEFLDESYRSIIRNVKGPVREGDILTLLESEREARRLRIKPNISLKRFFSNPIPEPLKDSFGRHHDYLRISLTERCNLRCLYCMPENGITLSPQSNLLTNDEIIKSANLFVKKFGIKKIRLTGGEPLIRKDIVEIVSNLSRLKACGLETISMTTNGILFERYDRSLRQAGLDSVNISLDTLKNDRYLRITRRNGLEKVLSSIEKALENSYESVKINCVLIDGFNQDEIVDFVELTKTKKIEIRFIELMPFIGNNWSKEKMISYSRLMAIIESHYRTDLKRLKPRSMNDTAILYQINGYDGVIGLINSMTKPFCSGCNRIRITADGSIKNCLFGKEEFSLRDAIRNGFDESEITNLIKTSIASKKRSHAGFAKIFNDKSNRPMILIGGTQRNAHARAKIKVSRIVFDKIQSNQIAKGDVLTTAKLAAISAAKMTSHLIPLCHPIPLEHIEVKFQFDPSQNEIGIDVLCRTSSKTGIEMEALVAASIAALTIYDMCKALDKAMIIKECKLIEKTGGKTDFFRY</sequence>
<keyword evidence="12" id="KW-0949">S-adenosyl-L-methionine</keyword>
<evidence type="ECO:0000256" key="21">
    <source>
        <dbReference type="ARBA" id="ARBA00023150"/>
    </source>
</evidence>
<evidence type="ECO:0000256" key="18">
    <source>
        <dbReference type="ARBA" id="ARBA00023014"/>
    </source>
</evidence>
<dbReference type="GO" id="GO:0005525">
    <property type="term" value="F:GTP binding"/>
    <property type="evidence" value="ECO:0007669"/>
    <property type="project" value="UniProtKB-KW"/>
</dbReference>
<evidence type="ECO:0000313" key="31">
    <source>
        <dbReference type="Proteomes" id="UP000070412"/>
    </source>
</evidence>
<evidence type="ECO:0000256" key="10">
    <source>
        <dbReference type="ARBA" id="ARBA00012575"/>
    </source>
</evidence>
<dbReference type="Pfam" id="PF01967">
    <property type="entry name" value="MoaC"/>
    <property type="match status" value="1"/>
</dbReference>
<organism evidence="29">
    <name type="scientific">Sarcoptes scabiei</name>
    <name type="common">Itch mite</name>
    <name type="synonym">Acarus scabiei</name>
    <dbReference type="NCBI Taxonomy" id="52283"/>
    <lineage>
        <taxon>Eukaryota</taxon>
        <taxon>Metazoa</taxon>
        <taxon>Ecdysozoa</taxon>
        <taxon>Arthropoda</taxon>
        <taxon>Chelicerata</taxon>
        <taxon>Arachnida</taxon>
        <taxon>Acari</taxon>
        <taxon>Acariformes</taxon>
        <taxon>Sarcoptiformes</taxon>
        <taxon>Astigmata</taxon>
        <taxon>Psoroptidia</taxon>
        <taxon>Sarcoptoidea</taxon>
        <taxon>Sarcoptidae</taxon>
        <taxon>Sarcoptinae</taxon>
        <taxon>Sarcoptes</taxon>
    </lineage>
</organism>
<dbReference type="Gene3D" id="3.20.20.70">
    <property type="entry name" value="Aldolase class I"/>
    <property type="match status" value="1"/>
</dbReference>
<evidence type="ECO:0000256" key="16">
    <source>
        <dbReference type="ARBA" id="ARBA00022980"/>
    </source>
</evidence>
<keyword evidence="23" id="KW-0687">Ribonucleoprotein</keyword>
<comment type="similarity">
    <text evidence="8">In the N-terminal section; belongs to the radical SAM superfamily. MoaA family.</text>
</comment>
<evidence type="ECO:0000256" key="22">
    <source>
        <dbReference type="ARBA" id="ARBA00023239"/>
    </source>
</evidence>
<keyword evidence="15" id="KW-0809">Transit peptide</keyword>
<keyword evidence="22" id="KW-0456">Lyase</keyword>
<dbReference type="Proteomes" id="UP000070412">
    <property type="component" value="Unassembled WGS sequence"/>
</dbReference>
<keyword evidence="21" id="KW-0501">Molybdenum cofactor biosynthesis</keyword>
<comment type="catalytic activity">
    <reaction evidence="27">
        <text>GTP + AH2 + S-adenosyl-L-methionine = (8S)-3',8-cyclo-7,8-dihydroguanosine 5'-triphosphate + 5'-deoxyadenosine + L-methionine + A + H(+)</text>
        <dbReference type="Rhea" id="RHEA:49576"/>
        <dbReference type="ChEBI" id="CHEBI:13193"/>
        <dbReference type="ChEBI" id="CHEBI:15378"/>
        <dbReference type="ChEBI" id="CHEBI:17319"/>
        <dbReference type="ChEBI" id="CHEBI:17499"/>
        <dbReference type="ChEBI" id="CHEBI:37565"/>
        <dbReference type="ChEBI" id="CHEBI:57844"/>
        <dbReference type="ChEBI" id="CHEBI:59789"/>
        <dbReference type="ChEBI" id="CHEBI:131766"/>
        <dbReference type="EC" id="4.1.99.22"/>
    </reaction>
</comment>
<dbReference type="EC" id="4.1.99.22" evidence="9"/>
<evidence type="ECO:0000259" key="28">
    <source>
        <dbReference type="PROSITE" id="PS51918"/>
    </source>
</evidence>
<dbReference type="InterPro" id="IPR007197">
    <property type="entry name" value="rSAM"/>
</dbReference>
<dbReference type="InterPro" id="IPR050105">
    <property type="entry name" value="MoCo_biosynth_MoaA/MoaC"/>
</dbReference>
<evidence type="ECO:0000256" key="26">
    <source>
        <dbReference type="ARBA" id="ARBA00035453"/>
    </source>
</evidence>
<dbReference type="GO" id="GO:0051539">
    <property type="term" value="F:4 iron, 4 sulfur cluster binding"/>
    <property type="evidence" value="ECO:0007669"/>
    <property type="project" value="UniProtKB-KW"/>
</dbReference>
<evidence type="ECO:0000256" key="7">
    <source>
        <dbReference type="ARBA" id="ARBA00008484"/>
    </source>
</evidence>
<keyword evidence="16" id="KW-0689">Ribosomal protein</keyword>
<dbReference type="SFLD" id="SFLDG01067">
    <property type="entry name" value="SPASM/twitch_domain_containing"/>
    <property type="match status" value="1"/>
</dbReference>
<evidence type="ECO:0000256" key="15">
    <source>
        <dbReference type="ARBA" id="ARBA00022946"/>
    </source>
</evidence>
<dbReference type="InterPro" id="IPR006032">
    <property type="entry name" value="Ribosomal_uS12"/>
</dbReference>
<dbReference type="InterPro" id="IPR028626">
    <property type="entry name" value="Ribosomal_eS28_CS"/>
</dbReference>
<dbReference type="GO" id="GO:0005739">
    <property type="term" value="C:mitochondrion"/>
    <property type="evidence" value="ECO:0007669"/>
    <property type="project" value="UniProtKB-SubCell"/>
</dbReference>
<dbReference type="SMART" id="SM00729">
    <property type="entry name" value="Elp3"/>
    <property type="match status" value="1"/>
</dbReference>
<evidence type="ECO:0000256" key="20">
    <source>
        <dbReference type="ARBA" id="ARBA00023134"/>
    </source>
</evidence>
<dbReference type="PROSITE" id="PS01305">
    <property type="entry name" value="MOAA_NIFB_PQQE"/>
    <property type="match status" value="1"/>
</dbReference>
<dbReference type="SFLD" id="SFLDG01383">
    <property type="entry name" value="cyclic_pyranopterin_phosphate"/>
    <property type="match status" value="1"/>
</dbReference>
<comment type="cofactor">
    <cofactor evidence="2">
        <name>[4Fe-4S] cluster</name>
        <dbReference type="ChEBI" id="CHEBI:49883"/>
    </cofactor>
</comment>
<dbReference type="NCBIfam" id="TIGR02666">
    <property type="entry name" value="moaA"/>
    <property type="match status" value="1"/>
</dbReference>
<evidence type="ECO:0000256" key="1">
    <source>
        <dbReference type="ARBA" id="ARBA00001637"/>
    </source>
</evidence>
<reference evidence="29" key="2">
    <citation type="submission" date="2020-01" db="EMBL/GenBank/DDBJ databases">
        <authorList>
            <person name="Korhonen P.K.K."/>
            <person name="Guangxu M.G."/>
            <person name="Wang T.W."/>
            <person name="Stroehlein A.J.S."/>
            <person name="Young N.D."/>
            <person name="Ang C.-S.A."/>
            <person name="Fernando D.W.F."/>
            <person name="Lu H.L."/>
            <person name="Taylor S.T."/>
            <person name="Ehtesham M.E.M."/>
            <person name="Najaraj S.H.N."/>
            <person name="Harsha G.H.G."/>
            <person name="Madugundu A.M."/>
            <person name="Renuse S.R."/>
            <person name="Holt D.H."/>
            <person name="Pandey A.P."/>
            <person name="Papenfuss A.P."/>
            <person name="Gasser R.B.G."/>
            <person name="Fischer K.F."/>
        </authorList>
    </citation>
    <scope>NUCLEOTIDE SEQUENCE</scope>
    <source>
        <strain evidence="29">SSS_KF_BRIS2020</strain>
    </source>
</reference>
<dbReference type="Pfam" id="PF04055">
    <property type="entry name" value="Radical_SAM"/>
    <property type="match status" value="1"/>
</dbReference>
<dbReference type="GO" id="GO:0061799">
    <property type="term" value="F:cyclic pyranopterin monophosphate synthase activity"/>
    <property type="evidence" value="ECO:0007669"/>
    <property type="project" value="UniProtKB-EC"/>
</dbReference>
<evidence type="ECO:0000256" key="13">
    <source>
        <dbReference type="ARBA" id="ARBA00022723"/>
    </source>
</evidence>
<evidence type="ECO:0000256" key="25">
    <source>
        <dbReference type="ARBA" id="ARBA00035248"/>
    </source>
</evidence>
<dbReference type="InterPro" id="IPR047594">
    <property type="entry name" value="MoaC_bact/euk"/>
</dbReference>